<reference evidence="3" key="1">
    <citation type="journal article" date="2019" name="Int. J. Syst. Evol. Microbiol.">
        <title>The Global Catalogue of Microorganisms (GCM) 10K type strain sequencing project: providing services to taxonomists for standard genome sequencing and annotation.</title>
        <authorList>
            <consortium name="The Broad Institute Genomics Platform"/>
            <consortium name="The Broad Institute Genome Sequencing Center for Infectious Disease"/>
            <person name="Wu L."/>
            <person name="Ma J."/>
        </authorList>
    </citation>
    <scope>NUCLEOTIDE SEQUENCE [LARGE SCALE GENOMIC DNA]</scope>
    <source>
        <strain evidence="3">JCM 17687</strain>
    </source>
</reference>
<dbReference type="EMBL" id="BAABIW010000018">
    <property type="protein sequence ID" value="GAA5030607.1"/>
    <property type="molecule type" value="Genomic_DNA"/>
</dbReference>
<dbReference type="Proteomes" id="UP001500427">
    <property type="component" value="Unassembled WGS sequence"/>
</dbReference>
<comment type="caution">
    <text evidence="2">The sequence shown here is derived from an EMBL/GenBank/DDBJ whole genome shotgun (WGS) entry which is preliminary data.</text>
</comment>
<feature type="region of interest" description="Disordered" evidence="1">
    <location>
        <begin position="37"/>
        <end position="98"/>
    </location>
</feature>
<keyword evidence="3" id="KW-1185">Reference proteome</keyword>
<evidence type="ECO:0000256" key="1">
    <source>
        <dbReference type="SAM" id="MobiDB-lite"/>
    </source>
</evidence>
<evidence type="ECO:0008006" key="4">
    <source>
        <dbReference type="Google" id="ProtNLM"/>
    </source>
</evidence>
<protein>
    <recommendedName>
        <fullName evidence="4">DUF2510 domain-containing protein</fullName>
    </recommendedName>
</protein>
<dbReference type="RefSeq" id="WP_345508120.1">
    <property type="nucleotide sequence ID" value="NZ_BAABIW010000018.1"/>
</dbReference>
<name>A0ABP9JFN6_9MICO</name>
<feature type="compositionally biased region" description="Basic residues" evidence="1">
    <location>
        <begin position="77"/>
        <end position="98"/>
    </location>
</feature>
<accession>A0ABP9JFN6</accession>
<organism evidence="2 3">
    <name type="scientific">Terrabacter aeriphilus</name>
    <dbReference type="NCBI Taxonomy" id="515662"/>
    <lineage>
        <taxon>Bacteria</taxon>
        <taxon>Bacillati</taxon>
        <taxon>Actinomycetota</taxon>
        <taxon>Actinomycetes</taxon>
        <taxon>Micrococcales</taxon>
        <taxon>Intrasporangiaceae</taxon>
        <taxon>Terrabacter</taxon>
    </lineage>
</organism>
<evidence type="ECO:0000313" key="3">
    <source>
        <dbReference type="Proteomes" id="UP001500427"/>
    </source>
</evidence>
<gene>
    <name evidence="2" type="ORF">GCM10023258_28040</name>
</gene>
<sequence>MDARVEPGWYYAGDGLLRFRDEHGWTSNVLLAEDIRGLEWPPPPPERTAGPVTDGEPAADATRRRGAEAPPAEGGRGIRRRLRRRAAGRHAGSHRASA</sequence>
<proteinExistence type="predicted"/>
<evidence type="ECO:0000313" key="2">
    <source>
        <dbReference type="EMBL" id="GAA5030607.1"/>
    </source>
</evidence>